<feature type="compositionally biased region" description="Basic and acidic residues" evidence="5">
    <location>
        <begin position="369"/>
        <end position="380"/>
    </location>
</feature>
<dbReference type="GO" id="GO:0006383">
    <property type="term" value="P:transcription by RNA polymerase III"/>
    <property type="evidence" value="ECO:0007669"/>
    <property type="project" value="InterPro"/>
</dbReference>
<feature type="region of interest" description="Disordered" evidence="5">
    <location>
        <begin position="298"/>
        <end position="431"/>
    </location>
</feature>
<dbReference type="Proteomes" id="UP000177798">
    <property type="component" value="Chromosome 7"/>
</dbReference>
<evidence type="ECO:0000256" key="3">
    <source>
        <dbReference type="ARBA" id="ARBA00023163"/>
    </source>
</evidence>
<keyword evidence="4" id="KW-0539">Nucleus</keyword>
<feature type="region of interest" description="Disordered" evidence="5">
    <location>
        <begin position="1"/>
        <end position="197"/>
    </location>
</feature>
<organism evidence="6 7">
    <name type="scientific">Sclerotinia sclerotiorum (strain ATCC 18683 / 1980 / Ss-1)</name>
    <name type="common">White mold</name>
    <name type="synonym">Whetzelinia sclerotiorum</name>
    <dbReference type="NCBI Taxonomy" id="665079"/>
    <lineage>
        <taxon>Eukaryota</taxon>
        <taxon>Fungi</taxon>
        <taxon>Dikarya</taxon>
        <taxon>Ascomycota</taxon>
        <taxon>Pezizomycotina</taxon>
        <taxon>Leotiomycetes</taxon>
        <taxon>Helotiales</taxon>
        <taxon>Sclerotiniaceae</taxon>
        <taxon>Sclerotinia</taxon>
    </lineage>
</organism>
<feature type="compositionally biased region" description="Low complexity" evidence="5">
    <location>
        <begin position="51"/>
        <end position="62"/>
    </location>
</feature>
<evidence type="ECO:0000256" key="2">
    <source>
        <dbReference type="ARBA" id="ARBA00022478"/>
    </source>
</evidence>
<evidence type="ECO:0008006" key="8">
    <source>
        <dbReference type="Google" id="ProtNLM"/>
    </source>
</evidence>
<feature type="region of interest" description="Disordered" evidence="5">
    <location>
        <begin position="460"/>
        <end position="494"/>
    </location>
</feature>
<dbReference type="PANTHER" id="PTHR13408">
    <property type="entry name" value="DNA-DIRECTED RNA POLYMERASE III"/>
    <property type="match status" value="1"/>
</dbReference>
<feature type="compositionally biased region" description="Basic and acidic residues" evidence="5">
    <location>
        <begin position="139"/>
        <end position="170"/>
    </location>
</feature>
<evidence type="ECO:0000313" key="7">
    <source>
        <dbReference type="Proteomes" id="UP000177798"/>
    </source>
</evidence>
<dbReference type="Pfam" id="PF05132">
    <property type="entry name" value="RNA_pol_Rpc4"/>
    <property type="match status" value="1"/>
</dbReference>
<sequence length="641" mass="69868">MPPKAERGATSRGRPRGRGRGRGRGVAIDAIETPELRAVPEESSQSSQSLAPIAPVAPMAPMTQSTGTITPKVEPSDDAFDPNTSLATIPAETPAQDPANTPAGLPSRAGSATIRGRGGATMRARGESTGRARFKPKNIRRDQADRERLEQEERDRKAANQAQAEKEARRFQRGRGHTGRGRGDAMGQNRGAGRGAPMSSATGIFSVAPAAMGWYGWLCHWKYKRGRRRGWWRWIWRRRRRRGGGGGGGGGGGSGSGNGGVNVLSAENSSTFDPEYPDEGDGQVKKVNIEMISLVEDDDDDMVGSGRGGKGGYKSRSLAPIRIKREEHKERSNMMVSDPDLAEAAKKQADEAEDDKSGEDIEMTMDRATTAEEPRAKDEPGLESPTMSKFPEFKAPSSPEEKKRLKKELESPQQSKVLRPSRKKDKVPVIQTEEDKFEYERYLEDVDILAEELRLLRGNVDESPKDKGKGKAVDVDGDVGMGGEQEQDESQPEANHADGRIYLFQFPPVLPRLFNPQVENSEDVVVTQSSEQIDLTDDKDKGIKKESEEVIIKTEPNVAQENEALVSEQGYIGKLVVRKSGKVELDWGGTSMAVGRGVPAAFLSQIVLAEDPKGEAPEGVATGLGKVMGKFIVTPDWEKIF</sequence>
<keyword evidence="2" id="KW-0240">DNA-directed RNA polymerase</keyword>
<dbReference type="AlphaFoldDB" id="A0A1D9Q8R7"/>
<feature type="compositionally biased region" description="Acidic residues" evidence="5">
    <location>
        <begin position="351"/>
        <end position="363"/>
    </location>
</feature>
<feature type="compositionally biased region" description="Basic residues" evidence="5">
    <location>
        <begin position="171"/>
        <end position="180"/>
    </location>
</feature>
<dbReference type="GO" id="GO:0005666">
    <property type="term" value="C:RNA polymerase III complex"/>
    <property type="evidence" value="ECO:0007669"/>
    <property type="project" value="InterPro"/>
</dbReference>
<dbReference type="OrthoDB" id="5836119at2759"/>
<protein>
    <recommendedName>
        <fullName evidence="8">DNA-directed RNA polymerase III RPC4</fullName>
    </recommendedName>
</protein>
<dbReference type="PANTHER" id="PTHR13408:SF0">
    <property type="entry name" value="DNA-DIRECTED RNA POLYMERASE III SUBUNIT RPC4"/>
    <property type="match status" value="1"/>
</dbReference>
<feature type="compositionally biased region" description="Low complexity" evidence="5">
    <location>
        <begin position="112"/>
        <end position="123"/>
    </location>
</feature>
<evidence type="ECO:0000256" key="1">
    <source>
        <dbReference type="ARBA" id="ARBA00004123"/>
    </source>
</evidence>
<evidence type="ECO:0000256" key="5">
    <source>
        <dbReference type="SAM" id="MobiDB-lite"/>
    </source>
</evidence>
<dbReference type="EMBL" id="CP017820">
    <property type="protein sequence ID" value="APA11331.1"/>
    <property type="molecule type" value="Genomic_DNA"/>
</dbReference>
<feature type="compositionally biased region" description="Basic and acidic residues" evidence="5">
    <location>
        <begin position="399"/>
        <end position="410"/>
    </location>
</feature>
<dbReference type="VEuPathDB" id="FungiDB:sscle_07g061010"/>
<dbReference type="InterPro" id="IPR007811">
    <property type="entry name" value="RPC4"/>
</dbReference>
<name>A0A1D9Q8R7_SCLS1</name>
<accession>A0A1D9Q8R7</accession>
<gene>
    <name evidence="6" type="ORF">sscle_07g061010</name>
</gene>
<reference evidence="7" key="1">
    <citation type="journal article" date="2017" name="Genome Biol. Evol.">
        <title>The complete genome sequence of the phytopathogenic fungus Sclerotinia sclerotiorum reveals insights into the genome architecture of broad host range pathogens.</title>
        <authorList>
            <person name="Derbyshire M."/>
            <person name="Denton-Giles M."/>
            <person name="Hegedus D."/>
            <person name="Seifbarghy S."/>
            <person name="Rollins J."/>
            <person name="van Kan J."/>
            <person name="Seidl M.F."/>
            <person name="Faino L."/>
            <person name="Mbengue M."/>
            <person name="Navaud O."/>
            <person name="Raffaele S."/>
            <person name="Hammond-Kosack K."/>
            <person name="Heard S."/>
            <person name="Oliver R."/>
        </authorList>
    </citation>
    <scope>NUCLEOTIDE SEQUENCE [LARGE SCALE GENOMIC DNA]</scope>
    <source>
        <strain evidence="7">ATCC 18683 / 1980 / Ss-1</strain>
    </source>
</reference>
<feature type="compositionally biased region" description="Basic residues" evidence="5">
    <location>
        <begin position="13"/>
        <end position="23"/>
    </location>
</feature>
<proteinExistence type="predicted"/>
<feature type="compositionally biased region" description="Basic and acidic residues" evidence="5">
    <location>
        <begin position="460"/>
        <end position="474"/>
    </location>
</feature>
<dbReference type="GO" id="GO:0003677">
    <property type="term" value="F:DNA binding"/>
    <property type="evidence" value="ECO:0007669"/>
    <property type="project" value="InterPro"/>
</dbReference>
<evidence type="ECO:0000256" key="4">
    <source>
        <dbReference type="ARBA" id="ARBA00023242"/>
    </source>
</evidence>
<comment type="subcellular location">
    <subcellularLocation>
        <location evidence="1">Nucleus</location>
    </subcellularLocation>
</comment>
<feature type="region of interest" description="Disordered" evidence="5">
    <location>
        <begin position="242"/>
        <end position="261"/>
    </location>
</feature>
<keyword evidence="3" id="KW-0804">Transcription</keyword>
<feature type="compositionally biased region" description="Basic and acidic residues" evidence="5">
    <location>
        <begin position="323"/>
        <end position="332"/>
    </location>
</feature>
<evidence type="ECO:0000313" key="6">
    <source>
        <dbReference type="EMBL" id="APA11331.1"/>
    </source>
</evidence>
<feature type="compositionally biased region" description="Gly residues" evidence="5">
    <location>
        <begin position="244"/>
        <end position="260"/>
    </location>
</feature>